<dbReference type="AlphaFoldDB" id="A0A6P7Y2V1"/>
<sequence length="215" mass="23441">MATKGRRRQKPEEKECQQGPGGTPCNVELSVSDHADISDYSAEVRLSSSNQSSEVTHEPDDAQQNLGHTQDHAINQAGNVGGQSQCSNVQVENRCRQPGQNQNHVINKGDNEGVQSQCSKVPVENPCKQPGQNQHQNQNQNQTDVIKKGDNDGVQSQCSKVPVENPCKQPGQNQHQNQNPNHPVSECQNWGSSSSSKSGVHYEDDQKQCPGTGKK</sequence>
<dbReference type="Proteomes" id="UP000515156">
    <property type="component" value="Chromosome 5"/>
</dbReference>
<feature type="region of interest" description="Disordered" evidence="1">
    <location>
        <begin position="44"/>
        <end position="215"/>
    </location>
</feature>
<proteinExistence type="predicted"/>
<evidence type="ECO:0000313" key="3">
    <source>
        <dbReference type="RefSeq" id="XP_030059163.1"/>
    </source>
</evidence>
<feature type="compositionally biased region" description="Low complexity" evidence="1">
    <location>
        <begin position="132"/>
        <end position="142"/>
    </location>
</feature>
<evidence type="ECO:0000256" key="1">
    <source>
        <dbReference type="SAM" id="MobiDB-lite"/>
    </source>
</evidence>
<protein>
    <submittedName>
        <fullName evidence="3">Uncharacterized protein</fullName>
    </submittedName>
</protein>
<accession>A0A6P7Y2V1</accession>
<feature type="region of interest" description="Disordered" evidence="1">
    <location>
        <begin position="1"/>
        <end position="29"/>
    </location>
</feature>
<dbReference type="GeneID" id="115470284"/>
<evidence type="ECO:0000313" key="2">
    <source>
        <dbReference type="Proteomes" id="UP000515156"/>
    </source>
</evidence>
<feature type="compositionally biased region" description="Polar residues" evidence="1">
    <location>
        <begin position="62"/>
        <end position="91"/>
    </location>
</feature>
<reference evidence="3" key="1">
    <citation type="submission" date="2025-08" db="UniProtKB">
        <authorList>
            <consortium name="RefSeq"/>
        </authorList>
    </citation>
    <scope>IDENTIFICATION</scope>
</reference>
<dbReference type="RefSeq" id="XP_030059163.1">
    <property type="nucleotide sequence ID" value="XM_030203303.1"/>
</dbReference>
<gene>
    <name evidence="3" type="primary">LOC115470284</name>
</gene>
<feature type="compositionally biased region" description="Low complexity" evidence="1">
    <location>
        <begin position="172"/>
        <end position="183"/>
    </location>
</feature>
<organism evidence="2 3">
    <name type="scientific">Microcaecilia unicolor</name>
    <dbReference type="NCBI Taxonomy" id="1415580"/>
    <lineage>
        <taxon>Eukaryota</taxon>
        <taxon>Metazoa</taxon>
        <taxon>Chordata</taxon>
        <taxon>Craniata</taxon>
        <taxon>Vertebrata</taxon>
        <taxon>Euteleostomi</taxon>
        <taxon>Amphibia</taxon>
        <taxon>Gymnophiona</taxon>
        <taxon>Siphonopidae</taxon>
        <taxon>Microcaecilia</taxon>
    </lineage>
</organism>
<name>A0A6P7Y2V1_9AMPH</name>
<keyword evidence="2" id="KW-1185">Reference proteome</keyword>